<gene>
    <name evidence="1" type="ORF">J2Z48_002934</name>
</gene>
<evidence type="ECO:0000313" key="2">
    <source>
        <dbReference type="Proteomes" id="UP001238450"/>
    </source>
</evidence>
<dbReference type="RefSeq" id="WP_307254644.1">
    <property type="nucleotide sequence ID" value="NZ_JAUSUV010000017.1"/>
</dbReference>
<dbReference type="AlphaFoldDB" id="A0AAJ1TGZ9"/>
<proteinExistence type="predicted"/>
<keyword evidence="1" id="KW-0238">DNA-binding</keyword>
<protein>
    <submittedName>
        <fullName evidence="1">DNA-binding Xre family transcriptional regulator</fullName>
    </submittedName>
</protein>
<dbReference type="GO" id="GO:0003677">
    <property type="term" value="F:DNA binding"/>
    <property type="evidence" value="ECO:0007669"/>
    <property type="project" value="UniProtKB-KW"/>
</dbReference>
<evidence type="ECO:0000313" key="1">
    <source>
        <dbReference type="EMBL" id="MDQ0418730.1"/>
    </source>
</evidence>
<reference evidence="1 2" key="1">
    <citation type="submission" date="2023-07" db="EMBL/GenBank/DDBJ databases">
        <title>Genomic Encyclopedia of Type Strains, Phase IV (KMG-IV): sequencing the most valuable type-strain genomes for metagenomic binning, comparative biology and taxonomic classification.</title>
        <authorList>
            <person name="Goeker M."/>
        </authorList>
    </citation>
    <scope>NUCLEOTIDE SEQUENCE [LARGE SCALE GENOMIC DNA]</scope>
    <source>
        <strain evidence="1 2">DSM 46876</strain>
    </source>
</reference>
<dbReference type="EMBL" id="JAUSUV010000017">
    <property type="protein sequence ID" value="MDQ0418730.1"/>
    <property type="molecule type" value="Genomic_DNA"/>
</dbReference>
<sequence length="380" mass="44582">MIDDKVTGRIKGRNIYDSQLTFEPFRLWFEWQKQHPLNRINKQDIIRESGFLLESQLTFEPFRSWLKSCNLTMTDIQQEVGFSWTTLEKIGSDDFPFKSDTIDKLYLFAKGRGSNLNLSQIVRKKTPEEIAATSYRLGNEDKITKIGKNPIEKIWNDVFPIRTDILEKLMIMFDLELDQVVQFRDQLDRKMLLESFGPPPPKPINVTRKIGSELTFEPFRKWSMDQYPNENEQEIQALQRLDMESEIGPVTQLTFEPFRTWMEDCGVTKKDLLEKASLSWTTIHKIRDDNFPIRSDVIEKLLLYAESLGFKLKLSQVIRKKMPEEMDNSLESGEIKGSSEKVVEQIWTDTFPIQTSVFEKIMALYDLELDQVICRKPKNK</sequence>
<organism evidence="1 2">
    <name type="scientific">Croceifilum oryzae</name>
    <dbReference type="NCBI Taxonomy" id="1553429"/>
    <lineage>
        <taxon>Bacteria</taxon>
        <taxon>Bacillati</taxon>
        <taxon>Bacillota</taxon>
        <taxon>Bacilli</taxon>
        <taxon>Bacillales</taxon>
        <taxon>Thermoactinomycetaceae</taxon>
        <taxon>Croceifilum</taxon>
    </lineage>
</organism>
<name>A0AAJ1TGZ9_9BACL</name>
<keyword evidence="2" id="KW-1185">Reference proteome</keyword>
<comment type="caution">
    <text evidence="1">The sequence shown here is derived from an EMBL/GenBank/DDBJ whole genome shotgun (WGS) entry which is preliminary data.</text>
</comment>
<accession>A0AAJ1TGZ9</accession>
<dbReference type="Proteomes" id="UP001238450">
    <property type="component" value="Unassembled WGS sequence"/>
</dbReference>